<dbReference type="Pfam" id="PF23270">
    <property type="entry name" value="HAD_RAM2_N"/>
    <property type="match status" value="1"/>
</dbReference>
<dbReference type="EnsemblPlants" id="Kaladp0067s0255.1.v1.1">
    <property type="protein sequence ID" value="Kaladp0067s0255.1.v1.1.CDS.1"/>
    <property type="gene ID" value="Kaladp0067s0255.v1.1"/>
</dbReference>
<dbReference type="GO" id="GO:0010143">
    <property type="term" value="P:cutin biosynthetic process"/>
    <property type="evidence" value="ECO:0007669"/>
    <property type="project" value="TreeGrafter"/>
</dbReference>
<comment type="similarity">
    <text evidence="2">Belongs to the GPAT/DAPAT family.</text>
</comment>
<dbReference type="InterPro" id="IPR002123">
    <property type="entry name" value="Plipid/glycerol_acylTrfase"/>
</dbReference>
<dbReference type="SMART" id="SM00563">
    <property type="entry name" value="PlsC"/>
    <property type="match status" value="1"/>
</dbReference>
<dbReference type="Pfam" id="PF01553">
    <property type="entry name" value="Acyltransferase"/>
    <property type="match status" value="1"/>
</dbReference>
<evidence type="ECO:0000256" key="4">
    <source>
        <dbReference type="ARBA" id="ARBA00022692"/>
    </source>
</evidence>
<evidence type="ECO:0000313" key="10">
    <source>
        <dbReference type="EnsemblPlants" id="Kaladp0067s0255.1.v1.1.CDS.1"/>
    </source>
</evidence>
<keyword evidence="5 8" id="KW-1133">Transmembrane helix</keyword>
<feature type="domain" description="Phospholipid/glycerol acyltransferase" evidence="9">
    <location>
        <begin position="332"/>
        <end position="433"/>
    </location>
</feature>
<keyword evidence="6 8" id="KW-0472">Membrane</keyword>
<accession>A0A7N1A0N9</accession>
<organism evidence="10 11">
    <name type="scientific">Kalanchoe fedtschenkoi</name>
    <name type="common">Lavender scallops</name>
    <name type="synonym">South American air plant</name>
    <dbReference type="NCBI Taxonomy" id="63787"/>
    <lineage>
        <taxon>Eukaryota</taxon>
        <taxon>Viridiplantae</taxon>
        <taxon>Streptophyta</taxon>
        <taxon>Embryophyta</taxon>
        <taxon>Tracheophyta</taxon>
        <taxon>Spermatophyta</taxon>
        <taxon>Magnoliopsida</taxon>
        <taxon>eudicotyledons</taxon>
        <taxon>Gunneridae</taxon>
        <taxon>Pentapetalae</taxon>
        <taxon>Saxifragales</taxon>
        <taxon>Crassulaceae</taxon>
        <taxon>Kalanchoe</taxon>
    </lineage>
</organism>
<feature type="transmembrane region" description="Helical" evidence="8">
    <location>
        <begin position="79"/>
        <end position="106"/>
    </location>
</feature>
<dbReference type="Proteomes" id="UP000594263">
    <property type="component" value="Unplaced"/>
</dbReference>
<evidence type="ECO:0000256" key="5">
    <source>
        <dbReference type="ARBA" id="ARBA00022989"/>
    </source>
</evidence>
<keyword evidence="4 8" id="KW-0812">Transmembrane</keyword>
<keyword evidence="11" id="KW-1185">Reference proteome</keyword>
<proteinExistence type="inferred from homology"/>
<dbReference type="GO" id="GO:0016020">
    <property type="term" value="C:membrane"/>
    <property type="evidence" value="ECO:0007669"/>
    <property type="project" value="UniProtKB-SubCell"/>
</dbReference>
<comment type="subcellular location">
    <subcellularLocation>
        <location evidence="1">Membrane</location>
        <topology evidence="1">Multi-pass membrane protein</topology>
    </subcellularLocation>
</comment>
<keyword evidence="3" id="KW-0808">Transferase</keyword>
<evidence type="ECO:0000256" key="2">
    <source>
        <dbReference type="ARBA" id="ARBA00007937"/>
    </source>
</evidence>
<dbReference type="Gramene" id="Kaladp0067s0255.1.v1.1">
    <property type="protein sequence ID" value="Kaladp0067s0255.1.v1.1.CDS.1"/>
    <property type="gene ID" value="Kaladp0067s0255.v1.1"/>
</dbReference>
<evidence type="ECO:0000259" key="9">
    <source>
        <dbReference type="SMART" id="SM00563"/>
    </source>
</evidence>
<evidence type="ECO:0000256" key="7">
    <source>
        <dbReference type="ARBA" id="ARBA00023315"/>
    </source>
</evidence>
<dbReference type="GO" id="GO:0090447">
    <property type="term" value="F:glycerol-3-phosphate 2-O-acyltransferase activity"/>
    <property type="evidence" value="ECO:0007669"/>
    <property type="project" value="TreeGrafter"/>
</dbReference>
<dbReference type="PANTHER" id="PTHR15486:SF62">
    <property type="entry name" value="GLYCEROL-3-PHOSPHATE ACYLTRANSFERASE 2-RELATED"/>
    <property type="match status" value="1"/>
</dbReference>
<dbReference type="GO" id="GO:0016791">
    <property type="term" value="F:phosphatase activity"/>
    <property type="evidence" value="ECO:0007669"/>
    <property type="project" value="TreeGrafter"/>
</dbReference>
<sequence length="534" mass="59624">MVNKALSRYFSFASRILLRQLRSNSSKYLHRKPSIVDSPFSKLHKHGSLTGSRSPFSRNTALMCSVEGGLLRSSSLFPYFMLVAFEGGSIVRALLLLALYPVMCVVRSENMRLKMMVMVCFLGIRKDGFRIGASVLPKFLLEDVGWEGFEVAKKKRFARRVGVSAMPRVMVESFVKDYMGFDGVIGSELKVFNGYFVGLVEGETPAVPLGEARMVVGIKSIDTSLDQHLMSTCDEIYVTSESERGSWKQLPRDKYPKPLIFHDGRLAFRPTPLASLAMFAWFPFGVLLALFRVVVGLCMPYNISIPTLGFSGLNLRFTSTAQESSHPKAKGILYVCNHRTLLDPLYLCFILKKNLTAVTYSLSRMSEILSPIRTIRLARDLNKDSSLMDHYLSQGDMVVCPEGTTCREPFLLRFSPLFTEMSGTIVPVAMNCDVNMFYGTTAGGLKCLDPIFFLMNPFPSYTVKFLDQISGLSYSTSHAFDLGGIGRDSRRFDIANQVQSELGKTLNFECTRLTRKAKYLVLAGNEGIVSPANK</sequence>
<feature type="transmembrane region" description="Helical" evidence="8">
    <location>
        <begin position="273"/>
        <end position="295"/>
    </location>
</feature>
<dbReference type="SUPFAM" id="SSF69593">
    <property type="entry name" value="Glycerol-3-phosphate (1)-acyltransferase"/>
    <property type="match status" value="1"/>
</dbReference>
<dbReference type="CDD" id="cd06551">
    <property type="entry name" value="LPLAT"/>
    <property type="match status" value="1"/>
</dbReference>
<keyword evidence="7" id="KW-0012">Acyltransferase</keyword>
<dbReference type="InterPro" id="IPR056462">
    <property type="entry name" value="HAD_RAM2/GPAT1-8"/>
</dbReference>
<evidence type="ECO:0000256" key="3">
    <source>
        <dbReference type="ARBA" id="ARBA00022679"/>
    </source>
</evidence>
<reference evidence="10" key="1">
    <citation type="submission" date="2021-01" db="UniProtKB">
        <authorList>
            <consortium name="EnsemblPlants"/>
        </authorList>
    </citation>
    <scope>IDENTIFICATION</scope>
</reference>
<evidence type="ECO:0000313" key="11">
    <source>
        <dbReference type="Proteomes" id="UP000594263"/>
    </source>
</evidence>
<evidence type="ECO:0000256" key="1">
    <source>
        <dbReference type="ARBA" id="ARBA00004141"/>
    </source>
</evidence>
<name>A0A7N1A0N9_KALFE</name>
<dbReference type="AlphaFoldDB" id="A0A7N1A0N9"/>
<protein>
    <recommendedName>
        <fullName evidence="9">Phospholipid/glycerol acyltransferase domain-containing protein</fullName>
    </recommendedName>
</protein>
<dbReference type="OMA" id="QKHCKEV"/>
<evidence type="ECO:0000256" key="6">
    <source>
        <dbReference type="ARBA" id="ARBA00023136"/>
    </source>
</evidence>
<evidence type="ECO:0000256" key="8">
    <source>
        <dbReference type="SAM" id="Phobius"/>
    </source>
</evidence>
<dbReference type="PANTHER" id="PTHR15486">
    <property type="entry name" value="ANCIENT UBIQUITOUS PROTEIN"/>
    <property type="match status" value="1"/>
</dbReference>